<name>A0A369M4N6_9ACTN</name>
<dbReference type="GO" id="GO:0000155">
    <property type="term" value="F:phosphorelay sensor kinase activity"/>
    <property type="evidence" value="ECO:0007669"/>
    <property type="project" value="InterPro"/>
</dbReference>
<evidence type="ECO:0000256" key="10">
    <source>
        <dbReference type="SAM" id="Phobius"/>
    </source>
</evidence>
<dbReference type="InterPro" id="IPR011006">
    <property type="entry name" value="CheY-like_superfamily"/>
</dbReference>
<dbReference type="Gene3D" id="1.10.287.130">
    <property type="match status" value="1"/>
</dbReference>
<evidence type="ECO:0000256" key="2">
    <source>
        <dbReference type="ARBA" id="ARBA00004236"/>
    </source>
</evidence>
<dbReference type="SMART" id="SM00387">
    <property type="entry name" value="HATPase_c"/>
    <property type="match status" value="1"/>
</dbReference>
<keyword evidence="5 9" id="KW-0597">Phosphoprotein</keyword>
<dbReference type="Gene3D" id="3.40.50.2300">
    <property type="match status" value="1"/>
</dbReference>
<sequence>MGTWAFVRAYSDLNQSIHEERVESVQQISDLVSRKLSLLKELHEDETATAAQFLSHSNASTMSEVSELLSHLSGIYLMMDDGRCLSLEGKAIVISGSMLSEDLSTWTEVHSEFCTVQGKGDFWAFAAPVSNVVIDGAPVAGLLEVVDSQEYADVAILPVFNGQGASYVVDTNGVILLRPSESQANEYFQSHNFLHILANDGVDPAQVDKLQTALRTCTEEQVLVDLRGDTWLMQTFPDNEGRNIVMAIPVSVTAQETFAGMRNVIGLMVVIAAALGALSFLWLHYLASKNQRTKLESARASLKSDFLTKMSHDIRTPLNAIVGSNELALRSLDDPPAAAIHLERSKKSGEYLIEVISDMLDMNRLDSGKMALSHNPFDLNEVLDSVIALQNGPAEAKGVELAEELRSLSHANYCGDATRIRQCLVNLVSNAVKFTPEGGTVTLTCEEASQDGSISLIKLVVRDTGPGMSKEFMERLFEPFEQEQSSLTSSHVGSGLGLAIVHSLVELMDGEVSVDSTPGRGSAFTVYLPLERIYLPAAEPEAEQDERDLLELCRGKRVLLAEDNEMNREIIVDLLSDLGVQIDTASNGAEAVRKVEASEAGWYALVLMDIQMPVMTGLEAAEAIRASQHPDGATLPIVALSAGAYQEDVENSLRHGMQDHLTKPLDLDDINKVFRRYFNR</sequence>
<dbReference type="Proteomes" id="UP000254000">
    <property type="component" value="Unassembled WGS sequence"/>
</dbReference>
<dbReference type="InterPro" id="IPR036890">
    <property type="entry name" value="HATPase_C_sf"/>
</dbReference>
<feature type="domain" description="Histidine kinase" evidence="11">
    <location>
        <begin position="309"/>
        <end position="532"/>
    </location>
</feature>
<organism evidence="13 14">
    <name type="scientific">Gordonibacter pamelaeae</name>
    <dbReference type="NCBI Taxonomy" id="471189"/>
    <lineage>
        <taxon>Bacteria</taxon>
        <taxon>Bacillati</taxon>
        <taxon>Actinomycetota</taxon>
        <taxon>Coriobacteriia</taxon>
        <taxon>Eggerthellales</taxon>
        <taxon>Eggerthellaceae</taxon>
        <taxon>Gordonibacter</taxon>
    </lineage>
</organism>
<dbReference type="InterPro" id="IPR004358">
    <property type="entry name" value="Sig_transdc_His_kin-like_C"/>
</dbReference>
<dbReference type="Pfam" id="PF00512">
    <property type="entry name" value="HisKA"/>
    <property type="match status" value="1"/>
</dbReference>
<feature type="modified residue" description="4-aspartylphosphate" evidence="9">
    <location>
        <position position="609"/>
    </location>
</feature>
<dbReference type="PROSITE" id="PS50110">
    <property type="entry name" value="RESPONSE_REGULATORY"/>
    <property type="match status" value="1"/>
</dbReference>
<keyword evidence="10" id="KW-0472">Membrane</keyword>
<evidence type="ECO:0000313" key="14">
    <source>
        <dbReference type="Proteomes" id="UP000254000"/>
    </source>
</evidence>
<comment type="caution">
    <text evidence="13">The sequence shown here is derived from an EMBL/GenBank/DDBJ whole genome shotgun (WGS) entry which is preliminary data.</text>
</comment>
<gene>
    <name evidence="13" type="ORF">C1877_08295</name>
</gene>
<comment type="catalytic activity">
    <reaction evidence="1">
        <text>ATP + protein L-histidine = ADP + protein N-phospho-L-histidine.</text>
        <dbReference type="EC" id="2.7.13.3"/>
    </reaction>
</comment>
<dbReference type="SUPFAM" id="SSF55874">
    <property type="entry name" value="ATPase domain of HSP90 chaperone/DNA topoisomerase II/histidine kinase"/>
    <property type="match status" value="1"/>
</dbReference>
<dbReference type="InterPro" id="IPR001789">
    <property type="entry name" value="Sig_transdc_resp-reg_receiver"/>
</dbReference>
<evidence type="ECO:0000256" key="5">
    <source>
        <dbReference type="ARBA" id="ARBA00022553"/>
    </source>
</evidence>
<feature type="domain" description="Response regulatory" evidence="12">
    <location>
        <begin position="557"/>
        <end position="678"/>
    </location>
</feature>
<proteinExistence type="inferred from homology"/>
<evidence type="ECO:0000256" key="4">
    <source>
        <dbReference type="ARBA" id="ARBA00012438"/>
    </source>
</evidence>
<dbReference type="CDD" id="cd17546">
    <property type="entry name" value="REC_hyHK_CKI1_RcsC-like"/>
    <property type="match status" value="1"/>
</dbReference>
<dbReference type="FunFam" id="3.30.565.10:FF:000010">
    <property type="entry name" value="Sensor histidine kinase RcsC"/>
    <property type="match status" value="1"/>
</dbReference>
<feature type="transmembrane region" description="Helical" evidence="10">
    <location>
        <begin position="264"/>
        <end position="287"/>
    </location>
</feature>
<dbReference type="PANTHER" id="PTHR45339">
    <property type="entry name" value="HYBRID SIGNAL TRANSDUCTION HISTIDINE KINASE J"/>
    <property type="match status" value="1"/>
</dbReference>
<dbReference type="CDD" id="cd00082">
    <property type="entry name" value="HisKA"/>
    <property type="match status" value="1"/>
</dbReference>
<comment type="subcellular location">
    <subcellularLocation>
        <location evidence="2">Cell membrane</location>
    </subcellularLocation>
</comment>
<evidence type="ECO:0000256" key="1">
    <source>
        <dbReference type="ARBA" id="ARBA00000085"/>
    </source>
</evidence>
<evidence type="ECO:0000256" key="3">
    <source>
        <dbReference type="ARBA" id="ARBA00006402"/>
    </source>
</evidence>
<dbReference type="CDD" id="cd16922">
    <property type="entry name" value="HATPase_EvgS-ArcB-TorS-like"/>
    <property type="match status" value="1"/>
</dbReference>
<accession>A0A369M4N6</accession>
<reference evidence="13 14" key="1">
    <citation type="journal article" date="2018" name="Elife">
        <title>Discovery and characterization of a prevalent human gut bacterial enzyme sufficient for the inactivation of a family of plant toxins.</title>
        <authorList>
            <person name="Koppel N."/>
            <person name="Bisanz J.E."/>
            <person name="Pandelia M.E."/>
            <person name="Turnbaugh P.J."/>
            <person name="Balskus E.P."/>
        </authorList>
    </citation>
    <scope>NUCLEOTIDE SEQUENCE [LARGE SCALE GENOMIC DNA]</scope>
    <source>
        <strain evidence="13 14">3C</strain>
    </source>
</reference>
<dbReference type="SMART" id="SM00388">
    <property type="entry name" value="HisKA"/>
    <property type="match status" value="1"/>
</dbReference>
<dbReference type="PROSITE" id="PS50109">
    <property type="entry name" value="HIS_KIN"/>
    <property type="match status" value="1"/>
</dbReference>
<evidence type="ECO:0000259" key="11">
    <source>
        <dbReference type="PROSITE" id="PS50109"/>
    </source>
</evidence>
<keyword evidence="6 13" id="KW-0808">Transferase</keyword>
<evidence type="ECO:0000259" key="12">
    <source>
        <dbReference type="PROSITE" id="PS50110"/>
    </source>
</evidence>
<evidence type="ECO:0000256" key="6">
    <source>
        <dbReference type="ARBA" id="ARBA00022777"/>
    </source>
</evidence>
<keyword evidence="14" id="KW-1185">Reference proteome</keyword>
<evidence type="ECO:0000256" key="7">
    <source>
        <dbReference type="ARBA" id="ARBA00023012"/>
    </source>
</evidence>
<dbReference type="SUPFAM" id="SSF52172">
    <property type="entry name" value="CheY-like"/>
    <property type="match status" value="1"/>
</dbReference>
<dbReference type="AlphaFoldDB" id="A0A369M4N6"/>
<dbReference type="EC" id="2.7.13.3" evidence="4"/>
<dbReference type="PRINTS" id="PR00344">
    <property type="entry name" value="BCTRLSENSOR"/>
</dbReference>
<dbReference type="SMART" id="SM00448">
    <property type="entry name" value="REC"/>
    <property type="match status" value="1"/>
</dbReference>
<dbReference type="InterPro" id="IPR003661">
    <property type="entry name" value="HisK_dim/P_dom"/>
</dbReference>
<evidence type="ECO:0000313" key="13">
    <source>
        <dbReference type="EMBL" id="RDB65378.1"/>
    </source>
</evidence>
<keyword evidence="10" id="KW-1133">Transmembrane helix</keyword>
<keyword evidence="6 13" id="KW-0418">Kinase</keyword>
<keyword evidence="7" id="KW-0902">Two-component regulatory system</keyword>
<comment type="similarity">
    <text evidence="3">In the N-terminal section; belongs to the phytochrome family.</text>
</comment>
<dbReference type="Gene3D" id="3.30.565.10">
    <property type="entry name" value="Histidine kinase-like ATPase, C-terminal domain"/>
    <property type="match status" value="1"/>
</dbReference>
<dbReference type="OrthoDB" id="3170569at2"/>
<dbReference type="Pfam" id="PF00072">
    <property type="entry name" value="Response_reg"/>
    <property type="match status" value="1"/>
</dbReference>
<dbReference type="InterPro" id="IPR036097">
    <property type="entry name" value="HisK_dim/P_sf"/>
</dbReference>
<dbReference type="InterPro" id="IPR005467">
    <property type="entry name" value="His_kinase_dom"/>
</dbReference>
<dbReference type="SUPFAM" id="SSF47384">
    <property type="entry name" value="Homodimeric domain of signal transducing histidine kinase"/>
    <property type="match status" value="1"/>
</dbReference>
<dbReference type="InterPro" id="IPR003594">
    <property type="entry name" value="HATPase_dom"/>
</dbReference>
<dbReference type="EMBL" id="PPTS01000004">
    <property type="protein sequence ID" value="RDB65378.1"/>
    <property type="molecule type" value="Genomic_DNA"/>
</dbReference>
<dbReference type="GO" id="GO:0005886">
    <property type="term" value="C:plasma membrane"/>
    <property type="evidence" value="ECO:0007669"/>
    <property type="project" value="UniProtKB-SubCell"/>
</dbReference>
<dbReference type="Pfam" id="PF02518">
    <property type="entry name" value="HATPase_c"/>
    <property type="match status" value="1"/>
</dbReference>
<evidence type="ECO:0000256" key="9">
    <source>
        <dbReference type="PROSITE-ProRule" id="PRU00169"/>
    </source>
</evidence>
<dbReference type="PANTHER" id="PTHR45339:SF5">
    <property type="entry name" value="HISTIDINE KINASE"/>
    <property type="match status" value="1"/>
</dbReference>
<protein>
    <recommendedName>
        <fullName evidence="8">Circadian input-output histidine kinase CikA</fullName>
        <ecNumber evidence="4">2.7.13.3</ecNumber>
    </recommendedName>
</protein>
<keyword evidence="10" id="KW-0812">Transmembrane</keyword>
<evidence type="ECO:0000256" key="8">
    <source>
        <dbReference type="ARBA" id="ARBA00074306"/>
    </source>
</evidence>